<dbReference type="InterPro" id="IPR012677">
    <property type="entry name" value="Nucleotide-bd_a/b_plait_sf"/>
</dbReference>
<dbReference type="PANTHER" id="PTHR23147">
    <property type="entry name" value="SERINE/ARGININE RICH SPLICING FACTOR"/>
    <property type="match status" value="1"/>
</dbReference>
<evidence type="ECO:0000259" key="3">
    <source>
        <dbReference type="PROSITE" id="PS50102"/>
    </source>
</evidence>
<dbReference type="AlphaFoldDB" id="A0A2L2XVE6"/>
<dbReference type="InterPro" id="IPR035979">
    <property type="entry name" value="RBD_domain_sf"/>
</dbReference>
<accession>A0A2L2XVE6</accession>
<dbReference type="PROSITE" id="PS50102">
    <property type="entry name" value="RRM"/>
    <property type="match status" value="1"/>
</dbReference>
<evidence type="ECO:0000313" key="4">
    <source>
        <dbReference type="EMBL" id="LAA00099.1"/>
    </source>
</evidence>
<organism evidence="4">
    <name type="scientific">Parasteatoda tepidariorum</name>
    <name type="common">Common house spider</name>
    <name type="synonym">Achaearanea tepidariorum</name>
    <dbReference type="NCBI Taxonomy" id="114398"/>
    <lineage>
        <taxon>Eukaryota</taxon>
        <taxon>Metazoa</taxon>
        <taxon>Ecdysozoa</taxon>
        <taxon>Arthropoda</taxon>
        <taxon>Chelicerata</taxon>
        <taxon>Arachnida</taxon>
        <taxon>Araneae</taxon>
        <taxon>Araneomorphae</taxon>
        <taxon>Entelegynae</taxon>
        <taxon>Araneoidea</taxon>
        <taxon>Theridiidae</taxon>
        <taxon>Parasteatoda</taxon>
    </lineage>
</organism>
<dbReference type="GO" id="GO:0003723">
    <property type="term" value="F:RNA binding"/>
    <property type="evidence" value="ECO:0007669"/>
    <property type="project" value="UniProtKB-UniRule"/>
</dbReference>
<dbReference type="Gene3D" id="3.30.70.330">
    <property type="match status" value="1"/>
</dbReference>
<dbReference type="SUPFAM" id="SSF54928">
    <property type="entry name" value="RNA-binding domain, RBD"/>
    <property type="match status" value="1"/>
</dbReference>
<dbReference type="OrthoDB" id="1099063at2759"/>
<sequence length="58" mass="6899">MSRRSQLFVGRLPLDSREREIESIFDRYGSLVRCNLKYGTGMAYAFVDYEDKRDAERM</sequence>
<dbReference type="Pfam" id="PF00076">
    <property type="entry name" value="RRM_1"/>
    <property type="match status" value="1"/>
</dbReference>
<reference evidence="4" key="1">
    <citation type="journal article" date="2016" name="Mol. Ecol. Resour.">
        <title>Evaluation of the impact of RNA preservation methods of spiders for de novo transcriptome assembly.</title>
        <authorList>
            <person name="Kono N."/>
            <person name="Nakamura H."/>
            <person name="Ito Y."/>
            <person name="Tomita M."/>
            <person name="Arakawa K."/>
        </authorList>
    </citation>
    <scope>NUCLEOTIDE SEQUENCE</scope>
    <source>
        <tissue evidence="4">Whole body</tissue>
    </source>
</reference>
<name>A0A2L2XVE6_PARTP</name>
<feature type="domain" description="RRM" evidence="3">
    <location>
        <begin position="5"/>
        <end position="58"/>
    </location>
</feature>
<dbReference type="EMBL" id="IAAA01004597">
    <property type="protein sequence ID" value="LAA00099.1"/>
    <property type="molecule type" value="mRNA"/>
</dbReference>
<protein>
    <submittedName>
        <fullName evidence="4">Serine/arginine-rich splicing factor 4</fullName>
    </submittedName>
</protein>
<keyword evidence="1 2" id="KW-0694">RNA-binding</keyword>
<evidence type="ECO:0000256" key="1">
    <source>
        <dbReference type="ARBA" id="ARBA00022884"/>
    </source>
</evidence>
<dbReference type="InterPro" id="IPR000504">
    <property type="entry name" value="RRM_dom"/>
</dbReference>
<evidence type="ECO:0000256" key="2">
    <source>
        <dbReference type="PROSITE-ProRule" id="PRU00176"/>
    </source>
</evidence>
<proteinExistence type="evidence at transcript level"/>
<dbReference type="EMBL" id="IAAA01004595">
    <property type="protein sequence ID" value="LAA00095.1"/>
    <property type="molecule type" value="mRNA"/>
</dbReference>
<dbReference type="InterPro" id="IPR050907">
    <property type="entry name" value="SRSF"/>
</dbReference>